<feature type="transmembrane region" description="Helical" evidence="6">
    <location>
        <begin position="419"/>
        <end position="438"/>
    </location>
</feature>
<evidence type="ECO:0000313" key="8">
    <source>
        <dbReference type="EMBL" id="KAJ3429174.1"/>
    </source>
</evidence>
<feature type="transmembrane region" description="Helical" evidence="6">
    <location>
        <begin position="206"/>
        <end position="223"/>
    </location>
</feature>
<protein>
    <submittedName>
        <fullName evidence="8">Transmembrane protein</fullName>
    </submittedName>
</protein>
<feature type="transmembrane region" description="Helical" evidence="6">
    <location>
        <begin position="306"/>
        <end position="327"/>
    </location>
</feature>
<feature type="domain" description="Wntless-like transmembrane" evidence="7">
    <location>
        <begin position="198"/>
        <end position="440"/>
    </location>
</feature>
<evidence type="ECO:0000313" key="9">
    <source>
        <dbReference type="Proteomes" id="UP001146793"/>
    </source>
</evidence>
<evidence type="ECO:0000256" key="6">
    <source>
        <dbReference type="SAM" id="Phobius"/>
    </source>
</evidence>
<reference evidence="8" key="1">
    <citation type="submission" date="2022-08" db="EMBL/GenBank/DDBJ databases">
        <title>Novel sulphate-reducing endosymbionts in the free-living metamonad Anaeramoeba.</title>
        <authorList>
            <person name="Jerlstrom-Hultqvist J."/>
            <person name="Cepicka I."/>
            <person name="Gallot-Lavallee L."/>
            <person name="Salas-Leiva D."/>
            <person name="Curtis B.A."/>
            <person name="Zahonova K."/>
            <person name="Pipaliya S."/>
            <person name="Dacks J."/>
            <person name="Roger A.J."/>
        </authorList>
    </citation>
    <scope>NUCLEOTIDE SEQUENCE</scope>
    <source>
        <strain evidence="8">Busselton2</strain>
    </source>
</reference>
<name>A0AAV7YNY6_9EUKA</name>
<evidence type="ECO:0000256" key="4">
    <source>
        <dbReference type="ARBA" id="ARBA00023136"/>
    </source>
</evidence>
<keyword evidence="2 6" id="KW-0812">Transmembrane</keyword>
<evidence type="ECO:0000259" key="7">
    <source>
        <dbReference type="Pfam" id="PF06664"/>
    </source>
</evidence>
<keyword evidence="4 6" id="KW-0472">Membrane</keyword>
<organism evidence="8 9">
    <name type="scientific">Anaeramoeba flamelloides</name>
    <dbReference type="NCBI Taxonomy" id="1746091"/>
    <lineage>
        <taxon>Eukaryota</taxon>
        <taxon>Metamonada</taxon>
        <taxon>Anaeramoebidae</taxon>
        <taxon>Anaeramoeba</taxon>
    </lineage>
</organism>
<dbReference type="Proteomes" id="UP001146793">
    <property type="component" value="Unassembled WGS sequence"/>
</dbReference>
<evidence type="ECO:0000256" key="2">
    <source>
        <dbReference type="ARBA" id="ARBA00022692"/>
    </source>
</evidence>
<dbReference type="InterPro" id="IPR040416">
    <property type="entry name" value="TMEM181"/>
</dbReference>
<accession>A0AAV7YNY6</accession>
<dbReference type="GO" id="GO:0016020">
    <property type="term" value="C:membrane"/>
    <property type="evidence" value="ECO:0007669"/>
    <property type="project" value="UniProtKB-SubCell"/>
</dbReference>
<feature type="compositionally biased region" description="Low complexity" evidence="5">
    <location>
        <begin position="478"/>
        <end position="508"/>
    </location>
</feature>
<dbReference type="PANTHER" id="PTHR31918:SF1">
    <property type="entry name" value="TRANSMEMBRANE PROTEIN 181"/>
    <property type="match status" value="1"/>
</dbReference>
<feature type="transmembrane region" description="Helical" evidence="6">
    <location>
        <begin position="352"/>
        <end position="374"/>
    </location>
</feature>
<dbReference type="EMBL" id="JANTQA010000057">
    <property type="protein sequence ID" value="KAJ3429174.1"/>
    <property type="molecule type" value="Genomic_DNA"/>
</dbReference>
<dbReference type="GO" id="GO:0015643">
    <property type="term" value="F:toxic substance binding"/>
    <property type="evidence" value="ECO:0007669"/>
    <property type="project" value="InterPro"/>
</dbReference>
<evidence type="ECO:0000256" key="5">
    <source>
        <dbReference type="SAM" id="MobiDB-lite"/>
    </source>
</evidence>
<gene>
    <name evidence="8" type="ORF">M0812_24515</name>
</gene>
<feature type="transmembrane region" description="Helical" evidence="6">
    <location>
        <begin position="20"/>
        <end position="39"/>
    </location>
</feature>
<feature type="transmembrane region" description="Helical" evidence="6">
    <location>
        <begin position="274"/>
        <end position="294"/>
    </location>
</feature>
<feature type="transmembrane region" description="Helical" evidence="6">
    <location>
        <begin position="386"/>
        <end position="407"/>
    </location>
</feature>
<feature type="region of interest" description="Disordered" evidence="5">
    <location>
        <begin position="452"/>
        <end position="508"/>
    </location>
</feature>
<evidence type="ECO:0000256" key="3">
    <source>
        <dbReference type="ARBA" id="ARBA00022989"/>
    </source>
</evidence>
<comment type="subcellular location">
    <subcellularLocation>
        <location evidence="1">Membrane</location>
        <topology evidence="1">Multi-pass membrane protein</topology>
    </subcellularLocation>
</comment>
<dbReference type="InterPro" id="IPR047843">
    <property type="entry name" value="WLS-like_TM"/>
</dbReference>
<dbReference type="AlphaFoldDB" id="A0AAV7YNY6"/>
<dbReference type="Pfam" id="PF06664">
    <property type="entry name" value="WLS-like_TM"/>
    <property type="match status" value="1"/>
</dbReference>
<proteinExistence type="predicted"/>
<keyword evidence="3 6" id="KW-1133">Transmembrane helix</keyword>
<sequence>MDFGEIRMKIDSWDKKKFGFFYLVFFVILTLCLIIGGLGPDRYKQQVFGYTLKSNQTRFVVEVVDLNRLNQFLFVDSHFSNDNKMGFTQNVEFKAWLWGTNDLKNATYSPNFEEDTTVGISSQNGDGDDDGGTTDGWDLLEYSKHKREVKCEASENCTAHTMLFVPYIHHKNYVLGFEFNNTSESKYSKIYIDIYFVNKSMTYFELIFRYFFVILSIGWICYITNKTHGISFRTFSLEQKWSYILLYFLLLFNNPIWPTILISDHSIVQVFDGIFVVTFIIALFAFWISIIDGLRFERSERKIFKFYLPKLIPLLVLWITFFVIFIYSRIHEYDDPQFETINDIPGFLASKILFWIFIVFYVLYLLYSIIRAFIEVKEKPKFKKRFYFFFSLFFISFVMLLVVFIGNFIPNLSNTSMEFLSYFTIFNIYLILLSYAYLPSSKTIDELQNPHEKLGDEEEDISNDSSNVEMSEKKFSDSENSQSHSQSKSQSQSRSRSQSEIENISNSD</sequence>
<dbReference type="PANTHER" id="PTHR31918">
    <property type="entry name" value="TRANSMEMBRANE PROTEIN 181"/>
    <property type="match status" value="1"/>
</dbReference>
<comment type="caution">
    <text evidence="8">The sequence shown here is derived from an EMBL/GenBank/DDBJ whole genome shotgun (WGS) entry which is preliminary data.</text>
</comment>
<feature type="transmembrane region" description="Helical" evidence="6">
    <location>
        <begin position="244"/>
        <end position="262"/>
    </location>
</feature>
<evidence type="ECO:0000256" key="1">
    <source>
        <dbReference type="ARBA" id="ARBA00004141"/>
    </source>
</evidence>